<dbReference type="InterPro" id="IPR000182">
    <property type="entry name" value="GNAT_dom"/>
</dbReference>
<dbReference type="EMBL" id="FMZB01000001">
    <property type="protein sequence ID" value="SDB99488.1"/>
    <property type="molecule type" value="Genomic_DNA"/>
</dbReference>
<name>A0A1G6HZB0_9BACI</name>
<keyword evidence="1" id="KW-0808">Transferase</keyword>
<dbReference type="OrthoDB" id="5292888at2"/>
<organism evidence="4 5">
    <name type="scientific">Terribacillus halophilus</name>
    <dbReference type="NCBI Taxonomy" id="361279"/>
    <lineage>
        <taxon>Bacteria</taxon>
        <taxon>Bacillati</taxon>
        <taxon>Bacillota</taxon>
        <taxon>Bacilli</taxon>
        <taxon>Bacillales</taxon>
        <taxon>Bacillaceae</taxon>
        <taxon>Terribacillus</taxon>
    </lineage>
</organism>
<dbReference type="SUPFAM" id="SSF55729">
    <property type="entry name" value="Acyl-CoA N-acyltransferases (Nat)"/>
    <property type="match status" value="1"/>
</dbReference>
<dbReference type="STRING" id="361279.SAMN05421663_10187"/>
<evidence type="ECO:0000313" key="5">
    <source>
        <dbReference type="Proteomes" id="UP000198666"/>
    </source>
</evidence>
<dbReference type="RefSeq" id="WP_093724895.1">
    <property type="nucleotide sequence ID" value="NZ_FMZB01000001.1"/>
</dbReference>
<accession>A0A1G6HZB0</accession>
<proteinExistence type="predicted"/>
<evidence type="ECO:0000256" key="1">
    <source>
        <dbReference type="ARBA" id="ARBA00022679"/>
    </source>
</evidence>
<protein>
    <submittedName>
        <fullName evidence="4">N-acetylglutamate synthase, GNAT family</fullName>
    </submittedName>
</protein>
<dbReference type="PROSITE" id="PS51186">
    <property type="entry name" value="GNAT"/>
    <property type="match status" value="1"/>
</dbReference>
<evidence type="ECO:0000259" key="3">
    <source>
        <dbReference type="PROSITE" id="PS51186"/>
    </source>
</evidence>
<gene>
    <name evidence="4" type="ORF">SAMN05421663_10187</name>
</gene>
<dbReference type="InterPro" id="IPR016181">
    <property type="entry name" value="Acyl_CoA_acyltransferase"/>
</dbReference>
<evidence type="ECO:0000313" key="4">
    <source>
        <dbReference type="EMBL" id="SDB99488.1"/>
    </source>
</evidence>
<dbReference type="GO" id="GO:0016747">
    <property type="term" value="F:acyltransferase activity, transferring groups other than amino-acyl groups"/>
    <property type="evidence" value="ECO:0007669"/>
    <property type="project" value="InterPro"/>
</dbReference>
<reference evidence="5" key="1">
    <citation type="submission" date="2016-10" db="EMBL/GenBank/DDBJ databases">
        <authorList>
            <person name="Varghese N."/>
            <person name="Submissions S."/>
        </authorList>
    </citation>
    <scope>NUCLEOTIDE SEQUENCE [LARGE SCALE GENOMIC DNA]</scope>
    <source>
        <strain evidence="5">DSM 21620</strain>
    </source>
</reference>
<sequence>MAVTIREAKRADCGRIGEISTKSWQLAYQNILPPDYLAAIRQEDRAARFEKVLESGSLMFVAEVDGMLVGFISGGRSRGGVHPDYDGEVYAIYIDPDYTKRGIGTLLLQSLENRLAAEGIQGVFAWMLVGNESRYFYEGLGGKKIAEDQFEIDGVSYPEIAYGWKIADR</sequence>
<dbReference type="CDD" id="cd04301">
    <property type="entry name" value="NAT_SF"/>
    <property type="match status" value="1"/>
</dbReference>
<dbReference type="Gene3D" id="3.40.630.30">
    <property type="match status" value="1"/>
</dbReference>
<keyword evidence="5" id="KW-1185">Reference proteome</keyword>
<keyword evidence="2" id="KW-0012">Acyltransferase</keyword>
<dbReference type="Pfam" id="PF00583">
    <property type="entry name" value="Acetyltransf_1"/>
    <property type="match status" value="1"/>
</dbReference>
<dbReference type="Proteomes" id="UP000198666">
    <property type="component" value="Unassembled WGS sequence"/>
</dbReference>
<dbReference type="PANTHER" id="PTHR43072">
    <property type="entry name" value="N-ACETYLTRANSFERASE"/>
    <property type="match status" value="1"/>
</dbReference>
<dbReference type="AlphaFoldDB" id="A0A1G6HZB0"/>
<feature type="domain" description="N-acetyltransferase" evidence="3">
    <location>
        <begin position="3"/>
        <end position="169"/>
    </location>
</feature>
<dbReference type="PANTHER" id="PTHR43072:SF23">
    <property type="entry name" value="UPF0039 PROTEIN C11D3.02C"/>
    <property type="match status" value="1"/>
</dbReference>
<evidence type="ECO:0000256" key="2">
    <source>
        <dbReference type="ARBA" id="ARBA00023315"/>
    </source>
</evidence>